<dbReference type="AlphaFoldDB" id="A0AAU9R608"/>
<feature type="non-terminal residue" evidence="1">
    <location>
        <position position="116"/>
    </location>
</feature>
<gene>
    <name evidence="1" type="ORF">TAV2_LOCUS1512</name>
</gene>
<evidence type="ECO:0000313" key="2">
    <source>
        <dbReference type="Proteomes" id="UP000836841"/>
    </source>
</evidence>
<organism evidence="1 2">
    <name type="scientific">Thlaspi arvense</name>
    <name type="common">Field penny-cress</name>
    <dbReference type="NCBI Taxonomy" id="13288"/>
    <lineage>
        <taxon>Eukaryota</taxon>
        <taxon>Viridiplantae</taxon>
        <taxon>Streptophyta</taxon>
        <taxon>Embryophyta</taxon>
        <taxon>Tracheophyta</taxon>
        <taxon>Spermatophyta</taxon>
        <taxon>Magnoliopsida</taxon>
        <taxon>eudicotyledons</taxon>
        <taxon>Gunneridae</taxon>
        <taxon>Pentapetalae</taxon>
        <taxon>rosids</taxon>
        <taxon>malvids</taxon>
        <taxon>Brassicales</taxon>
        <taxon>Brassicaceae</taxon>
        <taxon>Thlaspideae</taxon>
        <taxon>Thlaspi</taxon>
    </lineage>
</organism>
<protein>
    <submittedName>
        <fullName evidence="1">Uncharacterized protein</fullName>
    </submittedName>
</protein>
<feature type="non-terminal residue" evidence="1">
    <location>
        <position position="1"/>
    </location>
</feature>
<keyword evidence="2" id="KW-1185">Reference proteome</keyword>
<sequence>DTNDHKKPNNQTEESIIWFSSVNQSHLKNNSFELGICFERDGFLNHAHFSGSWQHHNYRALSRQMRRKPVQNSGMTSVFGMDKRYWFIPGYTEEDLKRMPELQGLEYPSKHDFDSH</sequence>
<dbReference type="EMBL" id="OU466857">
    <property type="protein sequence ID" value="CAH2034502.1"/>
    <property type="molecule type" value="Genomic_DNA"/>
</dbReference>
<name>A0AAU9R608_THLAR</name>
<reference evidence="1 2" key="1">
    <citation type="submission" date="2022-03" db="EMBL/GenBank/DDBJ databases">
        <authorList>
            <person name="Nunn A."/>
            <person name="Chopra R."/>
            <person name="Nunn A."/>
            <person name="Contreras Garrido A."/>
        </authorList>
    </citation>
    <scope>NUCLEOTIDE SEQUENCE [LARGE SCALE GENOMIC DNA]</scope>
</reference>
<dbReference type="Proteomes" id="UP000836841">
    <property type="component" value="Chromosome 1"/>
</dbReference>
<evidence type="ECO:0000313" key="1">
    <source>
        <dbReference type="EMBL" id="CAH2034502.1"/>
    </source>
</evidence>
<accession>A0AAU9R608</accession>
<proteinExistence type="predicted"/>